<name>A0ABD6DFC5_9EURY</name>
<dbReference type="EMBL" id="JBHUDO010000001">
    <property type="protein sequence ID" value="MFD1644060.1"/>
    <property type="molecule type" value="Genomic_DNA"/>
</dbReference>
<sequence>MRTVSRGSVAVLVLLVVGSGCLAAPDATGAPVTSDEPTTAAAGSVNGTLEVHFIAVGQSSSALVVTPAGETVLIDSGDWRDDGEQVIDYLERQGIERIDHLVTSHADADHIGGHAAVIEHFETEGGGVGAVYDPGITSSSATYERYLDVVEEYDVALFRTRSGAQLPIEGVDVAVLGPPQEPLANVDRNENSLVLRIAHGNTSVLFTGDAGVVEEQYLVANYGDSLGSTVLLAGHHGSRSSTGSDLLDAVQPRVTVISSAYDSQYGHPHREVLERLATRSIPTYWTGVHGDVVLRSDGRTVTLLTQQSATTVATSLRDAPAVDPATSDPVAVRERFVADSGADVVPITPDGGTTTPVAGQLSLVEVHADAAGNDNENLNDEYLTFENTGDSTLDLGGWVLADAAGHRYTFPSVTLAPGEQVTVYTGSGTDGDGELYWGADGAIWNNGGDTVLVTTDEGTVVVEEEYT</sequence>
<protein>
    <submittedName>
        <fullName evidence="2">Lamin tail domain-containing protein</fullName>
    </submittedName>
</protein>
<evidence type="ECO:0000313" key="3">
    <source>
        <dbReference type="Proteomes" id="UP001597034"/>
    </source>
</evidence>
<dbReference type="PANTHER" id="PTHR30619:SF1">
    <property type="entry name" value="RECOMBINATION PROTEIN 2"/>
    <property type="match status" value="1"/>
</dbReference>
<dbReference type="Gene3D" id="3.60.15.10">
    <property type="entry name" value="Ribonuclease Z/Hydroxyacylglutathione hydrolase-like"/>
    <property type="match status" value="1"/>
</dbReference>
<dbReference type="InterPro" id="IPR001279">
    <property type="entry name" value="Metallo-B-lactamas"/>
</dbReference>
<dbReference type="InterPro" id="IPR036415">
    <property type="entry name" value="Lamin_tail_dom_sf"/>
</dbReference>
<dbReference type="Pfam" id="PF00753">
    <property type="entry name" value="Lactamase_B"/>
    <property type="match status" value="1"/>
</dbReference>
<dbReference type="CDD" id="cd07731">
    <property type="entry name" value="ComA-like_MBL-fold"/>
    <property type="match status" value="1"/>
</dbReference>
<proteinExistence type="predicted"/>
<dbReference type="InterPro" id="IPR035681">
    <property type="entry name" value="ComA-like_MBL"/>
</dbReference>
<dbReference type="PROSITE" id="PS51841">
    <property type="entry name" value="LTD"/>
    <property type="match status" value="1"/>
</dbReference>
<dbReference type="AlphaFoldDB" id="A0ABD6DFC5"/>
<dbReference type="RefSeq" id="WP_256399343.1">
    <property type="nucleotide sequence ID" value="NZ_JANHJR010000002.1"/>
</dbReference>
<accession>A0ABD6DFC5</accession>
<evidence type="ECO:0000313" key="2">
    <source>
        <dbReference type="EMBL" id="MFD1644060.1"/>
    </source>
</evidence>
<feature type="domain" description="LTD" evidence="1">
    <location>
        <begin position="349"/>
        <end position="467"/>
    </location>
</feature>
<reference evidence="2 3" key="1">
    <citation type="journal article" date="2019" name="Int. J. Syst. Evol. Microbiol.">
        <title>The Global Catalogue of Microorganisms (GCM) 10K type strain sequencing project: providing services to taxonomists for standard genome sequencing and annotation.</title>
        <authorList>
            <consortium name="The Broad Institute Genomics Platform"/>
            <consortium name="The Broad Institute Genome Sequencing Center for Infectious Disease"/>
            <person name="Wu L."/>
            <person name="Ma J."/>
        </authorList>
    </citation>
    <scope>NUCLEOTIDE SEQUENCE [LARGE SCALE GENOMIC DNA]</scope>
    <source>
        <strain evidence="2 3">CGMCC 1.10390</strain>
    </source>
</reference>
<dbReference type="PROSITE" id="PS51257">
    <property type="entry name" value="PROKAR_LIPOPROTEIN"/>
    <property type="match status" value="1"/>
</dbReference>
<comment type="caution">
    <text evidence="2">The sequence shown here is derived from an EMBL/GenBank/DDBJ whole genome shotgun (WGS) entry which is preliminary data.</text>
</comment>
<dbReference type="InterPro" id="IPR036866">
    <property type="entry name" value="RibonucZ/Hydroxyglut_hydro"/>
</dbReference>
<dbReference type="InterPro" id="IPR052159">
    <property type="entry name" value="Competence_DNA_uptake"/>
</dbReference>
<dbReference type="SUPFAM" id="SSF74853">
    <property type="entry name" value="Lamin A/C globular tail domain"/>
    <property type="match status" value="1"/>
</dbReference>
<dbReference type="PANTHER" id="PTHR30619">
    <property type="entry name" value="DNA INTERNALIZATION/COMPETENCE PROTEIN COMEC/REC2"/>
    <property type="match status" value="1"/>
</dbReference>
<dbReference type="SMART" id="SM00849">
    <property type="entry name" value="Lactamase_B"/>
    <property type="match status" value="1"/>
</dbReference>
<dbReference type="Gene3D" id="2.60.40.1260">
    <property type="entry name" value="Lamin Tail domain"/>
    <property type="match status" value="1"/>
</dbReference>
<dbReference type="Pfam" id="PF00932">
    <property type="entry name" value="LTD"/>
    <property type="match status" value="1"/>
</dbReference>
<keyword evidence="3" id="KW-1185">Reference proteome</keyword>
<dbReference type="InterPro" id="IPR001322">
    <property type="entry name" value="Lamin_tail_dom"/>
</dbReference>
<organism evidence="2 3">
    <name type="scientific">Haloarchaeobius litoreus</name>
    <dbReference type="NCBI Taxonomy" id="755306"/>
    <lineage>
        <taxon>Archaea</taxon>
        <taxon>Methanobacteriati</taxon>
        <taxon>Methanobacteriota</taxon>
        <taxon>Stenosarchaea group</taxon>
        <taxon>Halobacteria</taxon>
        <taxon>Halobacteriales</taxon>
        <taxon>Halorubellaceae</taxon>
        <taxon>Haloarchaeobius</taxon>
    </lineage>
</organism>
<evidence type="ECO:0000259" key="1">
    <source>
        <dbReference type="PROSITE" id="PS51841"/>
    </source>
</evidence>
<dbReference type="Proteomes" id="UP001597034">
    <property type="component" value="Unassembled WGS sequence"/>
</dbReference>
<dbReference type="SUPFAM" id="SSF56281">
    <property type="entry name" value="Metallo-hydrolase/oxidoreductase"/>
    <property type="match status" value="1"/>
</dbReference>
<gene>
    <name evidence="2" type="ORF">ACFSBL_00010</name>
</gene>